<feature type="domain" description="Putative glutamine amidotransferase" evidence="1">
    <location>
        <begin position="7"/>
        <end position="250"/>
    </location>
</feature>
<dbReference type="EMBL" id="LR130778">
    <property type="protein sequence ID" value="VDN48335.1"/>
    <property type="molecule type" value="Genomic_DNA"/>
</dbReference>
<evidence type="ECO:0000313" key="3">
    <source>
        <dbReference type="Proteomes" id="UP000279029"/>
    </source>
</evidence>
<dbReference type="Pfam" id="PF07090">
    <property type="entry name" value="GATase1_like"/>
    <property type="match status" value="1"/>
</dbReference>
<dbReference type="RefSeq" id="WP_125137479.1">
    <property type="nucleotide sequence ID" value="NZ_LR130778.1"/>
</dbReference>
<dbReference type="InterPro" id="IPR010768">
    <property type="entry name" value="GATase1-like"/>
</dbReference>
<organism evidence="2 3">
    <name type="scientific">Petrocella atlantisensis</name>
    <dbReference type="NCBI Taxonomy" id="2173034"/>
    <lineage>
        <taxon>Bacteria</taxon>
        <taxon>Bacillati</taxon>
        <taxon>Bacillota</taxon>
        <taxon>Clostridia</taxon>
        <taxon>Lachnospirales</taxon>
        <taxon>Vallitaleaceae</taxon>
        <taxon>Petrocella</taxon>
    </lineage>
</organism>
<dbReference type="CDD" id="cd03143">
    <property type="entry name" value="A4_beta-galactosidase_middle_domain"/>
    <property type="match status" value="1"/>
</dbReference>
<keyword evidence="3" id="KW-1185">Reference proteome</keyword>
<proteinExistence type="predicted"/>
<sequence length="260" mass="29522">MQKKVIRILFIGESWSKQITEGKGFNYFSVGFYEEGIEYIIKALTTESYQVTHLPSHLVASNFPKNLEELSVYDAIILSDVGADSFLLTPETFIYSQRTVNLLNLIERYVNAGGGFCMIGGYMSFQGIGGKARYHKTIIEDILPVRLFPYDDREEIPEGFIPEVVDSSHEILHDIKGEWPYLLGYNRLVLKEDANLLLAHGGNPILAINSYGEGRTMAFASDCSPHWAPPEFCDWPYYKTFWQQAVGWLVGEKGRKNDIT</sequence>
<dbReference type="Proteomes" id="UP000279029">
    <property type="component" value="Chromosome"/>
</dbReference>
<dbReference type="KEGG" id="cbar:PATL70BA_2440"/>
<dbReference type="PANTHER" id="PTHR37947">
    <property type="entry name" value="BLL2462 PROTEIN"/>
    <property type="match status" value="1"/>
</dbReference>
<protein>
    <submittedName>
        <fullName evidence="2">Cytoplasmic protein</fullName>
    </submittedName>
</protein>
<accession>A0A3P7NZG9</accession>
<dbReference type="OrthoDB" id="9781333at2"/>
<name>A0A3P7NZG9_9FIRM</name>
<dbReference type="InterPro" id="IPR029062">
    <property type="entry name" value="Class_I_gatase-like"/>
</dbReference>
<reference evidence="2 3" key="1">
    <citation type="submission" date="2018-09" db="EMBL/GenBank/DDBJ databases">
        <authorList>
            <person name="Postec A."/>
        </authorList>
    </citation>
    <scope>NUCLEOTIDE SEQUENCE [LARGE SCALE GENOMIC DNA]</scope>
    <source>
        <strain evidence="2">70B-A</strain>
    </source>
</reference>
<evidence type="ECO:0000313" key="2">
    <source>
        <dbReference type="EMBL" id="VDN48335.1"/>
    </source>
</evidence>
<gene>
    <name evidence="2" type="ORF">PATL70BA_2440</name>
</gene>
<dbReference type="Gene3D" id="3.40.50.880">
    <property type="match status" value="1"/>
</dbReference>
<dbReference type="AlphaFoldDB" id="A0A3P7NZG9"/>
<evidence type="ECO:0000259" key="1">
    <source>
        <dbReference type="Pfam" id="PF07090"/>
    </source>
</evidence>
<dbReference type="SUPFAM" id="SSF52317">
    <property type="entry name" value="Class I glutamine amidotransferase-like"/>
    <property type="match status" value="1"/>
</dbReference>
<dbReference type="PANTHER" id="PTHR37947:SF1">
    <property type="entry name" value="BLL2462 PROTEIN"/>
    <property type="match status" value="1"/>
</dbReference>